<dbReference type="InterPro" id="IPR049503">
    <property type="entry name" value="AbiJ_NTD4"/>
</dbReference>
<protein>
    <recommendedName>
        <fullName evidence="1">HEPN AbiJ-N-terminal domain-containing protein</fullName>
    </recommendedName>
</protein>
<dbReference type="EMBL" id="FOLS01000016">
    <property type="protein sequence ID" value="SFD09401.1"/>
    <property type="molecule type" value="Genomic_DNA"/>
</dbReference>
<feature type="domain" description="HEPN AbiJ-N-terminal" evidence="1">
    <location>
        <begin position="3"/>
        <end position="145"/>
    </location>
</feature>
<organism evidence="2 3">
    <name type="scientific">Pseudomonas citronellolis</name>
    <dbReference type="NCBI Taxonomy" id="53408"/>
    <lineage>
        <taxon>Bacteria</taxon>
        <taxon>Pseudomonadati</taxon>
        <taxon>Pseudomonadota</taxon>
        <taxon>Gammaproteobacteria</taxon>
        <taxon>Pseudomonadales</taxon>
        <taxon>Pseudomonadaceae</taxon>
        <taxon>Pseudomonas</taxon>
    </lineage>
</organism>
<name>A0AAQ1HP53_9PSED</name>
<dbReference type="RefSeq" id="WP_074981104.1">
    <property type="nucleotide sequence ID" value="NZ_FOLS01000016.1"/>
</dbReference>
<evidence type="ECO:0000259" key="1">
    <source>
        <dbReference type="Pfam" id="PF18863"/>
    </source>
</evidence>
<dbReference type="Pfam" id="PF18863">
    <property type="entry name" value="AbiJ_NTD4"/>
    <property type="match status" value="1"/>
</dbReference>
<gene>
    <name evidence="2" type="ORF">SAMN05216577_116111</name>
</gene>
<sequence>MRDTFSRRHGFASVEEAEITIREDAPGNFRGYLIQLAYECGLKPSDLRYLICRALKKQPDPSNWSEYPNVDNENGDLLQSCKWYKIYDIVECLDEYLANRSYNRDTYEHYQTELNEYFIEEGIGWKLVDGRVEVRGPESFEIVLKAARDAEREAGYNTASSELHQAISDLSRRPTPDVSGAIQHSMASLECVARQITGNPKDTLGTIMNDNRSLIPVPLDLAVIKTWAYASEFGRHLREGREPTFDEAELVVGLCASVSNYLIKKAGTS</sequence>
<evidence type="ECO:0000313" key="3">
    <source>
        <dbReference type="Proteomes" id="UP000183385"/>
    </source>
</evidence>
<reference evidence="2 3" key="1">
    <citation type="submission" date="2016-10" db="EMBL/GenBank/DDBJ databases">
        <authorList>
            <person name="Varghese N."/>
            <person name="Submissions S."/>
        </authorList>
    </citation>
    <scope>NUCLEOTIDE SEQUENCE [LARGE SCALE GENOMIC DNA]</scope>
    <source>
        <strain evidence="2 3">LMG 18378</strain>
    </source>
</reference>
<comment type="caution">
    <text evidence="2">The sequence shown here is derived from an EMBL/GenBank/DDBJ whole genome shotgun (WGS) entry which is preliminary data.</text>
</comment>
<dbReference type="AlphaFoldDB" id="A0AAQ1HP53"/>
<keyword evidence="3" id="KW-1185">Reference proteome</keyword>
<proteinExistence type="predicted"/>
<accession>A0AAQ1HP53</accession>
<dbReference type="Proteomes" id="UP000183385">
    <property type="component" value="Unassembled WGS sequence"/>
</dbReference>
<evidence type="ECO:0000313" key="2">
    <source>
        <dbReference type="EMBL" id="SFD09401.1"/>
    </source>
</evidence>